<comment type="caution">
    <text evidence="1">The sequence shown here is derived from an EMBL/GenBank/DDBJ whole genome shotgun (WGS) entry which is preliminary data.</text>
</comment>
<sequence>MKNLLQETYGENIIIGNVSGIVNVTFRETAESILQDGKKYFHGLGIIACITPKLQKRSEPVPRRDVSLEDVRKVDGIPFHYFQESQNKKFMFDSLSSPTVSEQIITTNMLRYISWFFHEIHPTWSVKMQDIYTGNKYSGRAEIVFIPMIGHNTSDPSCIYSTLLFICSEASRCRKKAIVTFHQPLYWKSEIIINSEPTDSALKSFILLLGGFRLRMSFISSIVTIMEALDCLKFIKLLNLRLWGNCPVKMAGNFSDMFSFTKADQVITMTCRKSIHTKNGYFRMEHSQLFQILIVVALKGGMNLKNVMTHELCSIPLALFEDCDILRLENKATLSHALWSIGKPSADIPCLQDCKYVIDDGWPLNNTLRYDFDSYISYVKTRFKIAIIVFDGYNGSPCIKDCTHLRQTNGLCFSDVHLSPETKLSMNKDLSAAQCKVLYANSDADICITRTSIEESKIENVRVVGNCTDLLILLFSFSLPHSTSLYFKTETKLSDIKSSKASLGELSKSLLFVHSFFCCNTTSRFFGFGKQTAFYLTKSDATFKKAAMIFNTENLVYKDHKNESVLVLRVRVFEHKVCISTDVVGPETLPPTPSAVKYLSLRAYPQIVEWKGYSRLMRAKNCGNSGLPCTSL</sequence>
<dbReference type="PANTHER" id="PTHR46704:SF1">
    <property type="entry name" value="TELOMERE LENGTH REGULATION PROTEIN TEL2 HOMOLOG"/>
    <property type="match status" value="1"/>
</dbReference>
<gene>
    <name evidence="1" type="ORF">PR048_005250</name>
</gene>
<name>A0ABQ9I7N3_9NEOP</name>
<dbReference type="EMBL" id="JARBHB010000002">
    <property type="protein sequence ID" value="KAJ8892669.1"/>
    <property type="molecule type" value="Genomic_DNA"/>
</dbReference>
<evidence type="ECO:0000313" key="1">
    <source>
        <dbReference type="EMBL" id="KAJ8892669.1"/>
    </source>
</evidence>
<reference evidence="1 2" key="1">
    <citation type="submission" date="2023-02" db="EMBL/GenBank/DDBJ databases">
        <title>LHISI_Scaffold_Assembly.</title>
        <authorList>
            <person name="Stuart O.P."/>
            <person name="Cleave R."/>
            <person name="Magrath M.J.L."/>
            <person name="Mikheyev A.S."/>
        </authorList>
    </citation>
    <scope>NUCLEOTIDE SEQUENCE [LARGE SCALE GENOMIC DNA]</scope>
    <source>
        <strain evidence="1">Daus_M_001</strain>
        <tissue evidence="1">Leg muscle</tissue>
    </source>
</reference>
<protein>
    <submittedName>
        <fullName evidence="1">Uncharacterized protein</fullName>
    </submittedName>
</protein>
<accession>A0ABQ9I7N3</accession>
<keyword evidence="2" id="KW-1185">Reference proteome</keyword>
<proteinExistence type="predicted"/>
<evidence type="ECO:0000313" key="2">
    <source>
        <dbReference type="Proteomes" id="UP001159363"/>
    </source>
</evidence>
<dbReference type="PANTHER" id="PTHR46704">
    <property type="entry name" value="CXC DOMAIN-CONTAINING PROTEIN-RELATED"/>
    <property type="match status" value="1"/>
</dbReference>
<organism evidence="1 2">
    <name type="scientific">Dryococelus australis</name>
    <dbReference type="NCBI Taxonomy" id="614101"/>
    <lineage>
        <taxon>Eukaryota</taxon>
        <taxon>Metazoa</taxon>
        <taxon>Ecdysozoa</taxon>
        <taxon>Arthropoda</taxon>
        <taxon>Hexapoda</taxon>
        <taxon>Insecta</taxon>
        <taxon>Pterygota</taxon>
        <taxon>Neoptera</taxon>
        <taxon>Polyneoptera</taxon>
        <taxon>Phasmatodea</taxon>
        <taxon>Verophasmatodea</taxon>
        <taxon>Anareolatae</taxon>
        <taxon>Phasmatidae</taxon>
        <taxon>Eurycanthinae</taxon>
        <taxon>Dryococelus</taxon>
    </lineage>
</organism>
<dbReference type="Proteomes" id="UP001159363">
    <property type="component" value="Chromosome 2"/>
</dbReference>